<reference evidence="3 4" key="1">
    <citation type="submission" date="2016-07" db="EMBL/GenBank/DDBJ databases">
        <title>Draft Genome Sequence of Oceanisphaera psychrotolerans, isolated from coastal sediment samples.</title>
        <authorList>
            <person name="Zhuo S."/>
            <person name="Ruan Z."/>
        </authorList>
    </citation>
    <scope>NUCLEOTIDE SEQUENCE [LARGE SCALE GENOMIC DNA]</scope>
    <source>
        <strain evidence="3 4">LAM-WHM-ZC</strain>
    </source>
</reference>
<dbReference type="Proteomes" id="UP000243073">
    <property type="component" value="Unassembled WGS sequence"/>
</dbReference>
<dbReference type="AlphaFoldDB" id="A0A1J4QG79"/>
<evidence type="ECO:0000313" key="3">
    <source>
        <dbReference type="EMBL" id="OIN12455.1"/>
    </source>
</evidence>
<dbReference type="STRING" id="1414654.BFR47_01765"/>
<protein>
    <submittedName>
        <fullName evidence="3">Phasin PhaP</fullName>
    </submittedName>
</protein>
<evidence type="ECO:0000259" key="2">
    <source>
        <dbReference type="Pfam" id="PF09361"/>
    </source>
</evidence>
<comment type="caution">
    <text evidence="3">The sequence shown here is derived from an EMBL/GenBank/DDBJ whole genome shotgun (WGS) entry which is preliminary data.</text>
</comment>
<evidence type="ECO:0000313" key="4">
    <source>
        <dbReference type="Proteomes" id="UP000243073"/>
    </source>
</evidence>
<feature type="coiled-coil region" evidence="1">
    <location>
        <begin position="148"/>
        <end position="186"/>
    </location>
</feature>
<gene>
    <name evidence="3" type="ORF">BFR47_01765</name>
</gene>
<organism evidence="3 4">
    <name type="scientific">Oceanisphaera psychrotolerans</name>
    <dbReference type="NCBI Taxonomy" id="1414654"/>
    <lineage>
        <taxon>Bacteria</taxon>
        <taxon>Pseudomonadati</taxon>
        <taxon>Pseudomonadota</taxon>
        <taxon>Gammaproteobacteria</taxon>
        <taxon>Aeromonadales</taxon>
        <taxon>Aeromonadaceae</taxon>
        <taxon>Oceanisphaera</taxon>
    </lineage>
</organism>
<keyword evidence="1" id="KW-0175">Coiled coil</keyword>
<evidence type="ECO:0000256" key="1">
    <source>
        <dbReference type="SAM" id="Coils"/>
    </source>
</evidence>
<name>A0A1J4QG79_9GAMM</name>
<dbReference type="EMBL" id="MDKE01000011">
    <property type="protein sequence ID" value="OIN12455.1"/>
    <property type="molecule type" value="Genomic_DNA"/>
</dbReference>
<sequence length="214" mass="22581">MSLFDFEKFQSIQQTYLNQVQSLTSNLFASATKLGKLQQDSLTELSTAQFDYAGKLLAVRDAKAFGELQSAFFSPTALLDRQLTFNREVLALLTDAQQQVGQFAEQQVAAGSEQLNEAIDQLAGHAPAGTESAVTAMKSVVTSANEAYEQAQKAAKDAAEIADKAVKQAAEQSEKAARQVAETAEKGISTAANVVANNAANNSAKSGRGAAKAS</sequence>
<proteinExistence type="predicted"/>
<dbReference type="RefSeq" id="WP_071472230.1">
    <property type="nucleotide sequence ID" value="NZ_MDKE01000011.1"/>
</dbReference>
<keyword evidence="4" id="KW-1185">Reference proteome</keyword>
<dbReference type="Pfam" id="PF09361">
    <property type="entry name" value="Phasin_2"/>
    <property type="match status" value="1"/>
</dbReference>
<feature type="domain" description="Phasin" evidence="2">
    <location>
        <begin position="7"/>
        <end position="108"/>
    </location>
</feature>
<dbReference type="OrthoDB" id="5298576at2"/>
<dbReference type="InterPro" id="IPR018968">
    <property type="entry name" value="Phasin"/>
</dbReference>
<accession>A0A1J4QG79</accession>